<reference evidence="1 2" key="1">
    <citation type="journal article" date="2023" name="Nucleic Acids Res.">
        <title>The hologenome of Daphnia magna reveals possible DNA methylation and microbiome-mediated evolution of the host genome.</title>
        <authorList>
            <person name="Chaturvedi A."/>
            <person name="Li X."/>
            <person name="Dhandapani V."/>
            <person name="Marshall H."/>
            <person name="Kissane S."/>
            <person name="Cuenca-Cambronero M."/>
            <person name="Asole G."/>
            <person name="Calvet F."/>
            <person name="Ruiz-Romero M."/>
            <person name="Marangio P."/>
            <person name="Guigo R."/>
            <person name="Rago D."/>
            <person name="Mirbahai L."/>
            <person name="Eastwood N."/>
            <person name="Colbourne J.K."/>
            <person name="Zhou J."/>
            <person name="Mallon E."/>
            <person name="Orsini L."/>
        </authorList>
    </citation>
    <scope>NUCLEOTIDE SEQUENCE [LARGE SCALE GENOMIC DNA]</scope>
    <source>
        <strain evidence="1">LRV0_1</strain>
    </source>
</reference>
<keyword evidence="2" id="KW-1185">Reference proteome</keyword>
<sequence length="232" mass="25997">MSVRRNGRQVADVIEKLRVNHNKNALRGRNKRDPSSETTKLRKRNEMFERAELLSMDNYKAQIIMLIHFPNTKQSTTYGKAFGNVAQSFLDAHKSVAKKFYDFCNAADQVPGDSSEEANPHIFPNSDDSIEKAGTHIIPNSDDFSKEVCPENSSNLGETGEEAVFENTETLTTTSEKVLIEMGFDKGEEELTTLDMLFQKYGDLQNCEIVSSQTTCYQKTLKAPVAGKKSPT</sequence>
<proteinExistence type="predicted"/>
<comment type="caution">
    <text evidence="1">The sequence shown here is derived from an EMBL/GenBank/DDBJ whole genome shotgun (WGS) entry which is preliminary data.</text>
</comment>
<organism evidence="1 2">
    <name type="scientific">Daphnia magna</name>
    <dbReference type="NCBI Taxonomy" id="35525"/>
    <lineage>
        <taxon>Eukaryota</taxon>
        <taxon>Metazoa</taxon>
        <taxon>Ecdysozoa</taxon>
        <taxon>Arthropoda</taxon>
        <taxon>Crustacea</taxon>
        <taxon>Branchiopoda</taxon>
        <taxon>Diplostraca</taxon>
        <taxon>Cladocera</taxon>
        <taxon>Anomopoda</taxon>
        <taxon>Daphniidae</taxon>
        <taxon>Daphnia</taxon>
    </lineage>
</organism>
<accession>A0ABR0B9Y5</accession>
<dbReference type="Proteomes" id="UP001234178">
    <property type="component" value="Unassembled WGS sequence"/>
</dbReference>
<protein>
    <submittedName>
        <fullName evidence="1">Uncharacterized protein</fullName>
    </submittedName>
</protein>
<name>A0ABR0B9Y5_9CRUS</name>
<dbReference type="EMBL" id="JAOYFB010000043">
    <property type="protein sequence ID" value="KAK4045400.1"/>
    <property type="molecule type" value="Genomic_DNA"/>
</dbReference>
<evidence type="ECO:0000313" key="1">
    <source>
        <dbReference type="EMBL" id="KAK4045400.1"/>
    </source>
</evidence>
<evidence type="ECO:0000313" key="2">
    <source>
        <dbReference type="Proteomes" id="UP001234178"/>
    </source>
</evidence>
<gene>
    <name evidence="1" type="ORF">OUZ56_033007</name>
</gene>